<dbReference type="GO" id="GO:0009733">
    <property type="term" value="P:response to auxin"/>
    <property type="evidence" value="ECO:0007669"/>
    <property type="project" value="InterPro"/>
</dbReference>
<organism evidence="2 3">
    <name type="scientific">Nyssa sinensis</name>
    <dbReference type="NCBI Taxonomy" id="561372"/>
    <lineage>
        <taxon>Eukaryota</taxon>
        <taxon>Viridiplantae</taxon>
        <taxon>Streptophyta</taxon>
        <taxon>Embryophyta</taxon>
        <taxon>Tracheophyta</taxon>
        <taxon>Spermatophyta</taxon>
        <taxon>Magnoliopsida</taxon>
        <taxon>eudicotyledons</taxon>
        <taxon>Gunneridae</taxon>
        <taxon>Pentapetalae</taxon>
        <taxon>asterids</taxon>
        <taxon>Cornales</taxon>
        <taxon>Nyssaceae</taxon>
        <taxon>Nyssa</taxon>
    </lineage>
</organism>
<evidence type="ECO:0000313" key="3">
    <source>
        <dbReference type="Proteomes" id="UP000325577"/>
    </source>
</evidence>
<evidence type="ECO:0000313" key="2">
    <source>
        <dbReference type="EMBL" id="KAA8521891.1"/>
    </source>
</evidence>
<gene>
    <name evidence="2" type="ORF">F0562_012795</name>
</gene>
<evidence type="ECO:0000256" key="1">
    <source>
        <dbReference type="ARBA" id="ARBA00006974"/>
    </source>
</evidence>
<dbReference type="PANTHER" id="PTHR31374">
    <property type="entry name" value="AUXIN-INDUCED PROTEIN-LIKE-RELATED"/>
    <property type="match status" value="1"/>
</dbReference>
<name>A0A5J4ZXV6_9ASTE</name>
<sequence length="276" mass="31099">MSTLCNWSCSLKHGVKELCFLKSNSGYIRVGQGEIDNRSVSVPKGHLAVYVGEKEDNAQRFLVPVIHFNHPLFGDLLSEAEKVYGFNHASGIQIPCRISEFENVQMRIAASAAGGDKCHRRGSWRRQSLKKKANKLSKLKPTSCAKKAMSKLCNRNRSLKHGVEELCFPKSNSGYIRVGHGEIDSRPMSVPKGHLAVYVGEKENDTHRFLVPVTYFNHPLFGDLLSEAEKVYGFNHPSGIQIPCRIFELENVQMRIAGGGDNNHRRRNWRRQPLVC</sequence>
<keyword evidence="3" id="KW-1185">Reference proteome</keyword>
<evidence type="ECO:0008006" key="4">
    <source>
        <dbReference type="Google" id="ProtNLM"/>
    </source>
</evidence>
<dbReference type="InterPro" id="IPR003676">
    <property type="entry name" value="SAUR_fam"/>
</dbReference>
<dbReference type="EMBL" id="CM018048">
    <property type="protein sequence ID" value="KAA8521891.1"/>
    <property type="molecule type" value="Genomic_DNA"/>
</dbReference>
<protein>
    <recommendedName>
        <fullName evidence="4">Auxin-responsive protein</fullName>
    </recommendedName>
</protein>
<dbReference type="Proteomes" id="UP000325577">
    <property type="component" value="Linkage Group LG5"/>
</dbReference>
<reference evidence="2 3" key="1">
    <citation type="submission" date="2019-09" db="EMBL/GenBank/DDBJ databases">
        <title>A chromosome-level genome assembly of the Chinese tupelo Nyssa sinensis.</title>
        <authorList>
            <person name="Yang X."/>
            <person name="Kang M."/>
            <person name="Yang Y."/>
            <person name="Xiong H."/>
            <person name="Wang M."/>
            <person name="Zhang Z."/>
            <person name="Wang Z."/>
            <person name="Wu H."/>
            <person name="Ma T."/>
            <person name="Liu J."/>
            <person name="Xi Z."/>
        </authorList>
    </citation>
    <scope>NUCLEOTIDE SEQUENCE [LARGE SCALE GENOMIC DNA]</scope>
    <source>
        <strain evidence="2">J267</strain>
        <tissue evidence="2">Leaf</tissue>
    </source>
</reference>
<dbReference type="Pfam" id="PF02519">
    <property type="entry name" value="Auxin_inducible"/>
    <property type="match status" value="2"/>
</dbReference>
<comment type="similarity">
    <text evidence="1">Belongs to the ARG7 family.</text>
</comment>
<proteinExistence type="inferred from homology"/>
<accession>A0A5J4ZXV6</accession>
<dbReference type="PANTHER" id="PTHR31374:SF304">
    <property type="entry name" value="OS04G0537100 PROTEIN"/>
    <property type="match status" value="1"/>
</dbReference>
<dbReference type="AlphaFoldDB" id="A0A5J4ZXV6"/>
<dbReference type="OrthoDB" id="1026046at2759"/>